<dbReference type="PANTHER" id="PTHR30246">
    <property type="entry name" value="2-KETO-3-DEOXY-6-PHOSPHOGLUCONATE ALDOLASE"/>
    <property type="match status" value="1"/>
</dbReference>
<comment type="similarity">
    <text evidence="2">Belongs to the KHG/KDPG aldolase family.</text>
</comment>
<proteinExistence type="inferred from homology"/>
<dbReference type="AlphaFoldDB" id="A0A1U7ZJX8"/>
<reference evidence="8 9" key="1">
    <citation type="submission" date="2025-04" db="UniProtKB">
        <authorList>
            <consortium name="RefSeq"/>
        </authorList>
    </citation>
    <scope>IDENTIFICATION</scope>
</reference>
<evidence type="ECO:0000256" key="4">
    <source>
        <dbReference type="ARBA" id="ARBA00023239"/>
    </source>
</evidence>
<dbReference type="eggNOG" id="ENOG502QVAJ">
    <property type="taxonomic scope" value="Eukaryota"/>
</dbReference>
<accession>A0A1U7ZJX8</accession>
<dbReference type="Pfam" id="PF01081">
    <property type="entry name" value="Aldolase"/>
    <property type="match status" value="1"/>
</dbReference>
<dbReference type="GeneID" id="104593651"/>
<dbReference type="KEGG" id="nnu:104593651"/>
<evidence type="ECO:0000256" key="6">
    <source>
        <dbReference type="SAM" id="MobiDB-lite"/>
    </source>
</evidence>
<dbReference type="Gene3D" id="3.20.20.70">
    <property type="entry name" value="Aldolase class I"/>
    <property type="match status" value="1"/>
</dbReference>
<dbReference type="SUPFAM" id="SSF51569">
    <property type="entry name" value="Aldolase"/>
    <property type="match status" value="1"/>
</dbReference>
<feature type="compositionally biased region" description="Low complexity" evidence="6">
    <location>
        <begin position="1"/>
        <end position="22"/>
    </location>
</feature>
<keyword evidence="4" id="KW-0456">Lyase</keyword>
<dbReference type="GO" id="GO:0016832">
    <property type="term" value="F:aldehyde-lyase activity"/>
    <property type="evidence" value="ECO:0000318"/>
    <property type="project" value="GO_Central"/>
</dbReference>
<evidence type="ECO:0000256" key="5">
    <source>
        <dbReference type="ARBA" id="ARBA00023277"/>
    </source>
</evidence>
<dbReference type="PANTHER" id="PTHR30246:SF1">
    <property type="entry name" value="2-DEHYDRO-3-DEOXY-6-PHOSPHOGALACTONATE ALDOLASE-RELATED"/>
    <property type="match status" value="1"/>
</dbReference>
<evidence type="ECO:0000256" key="1">
    <source>
        <dbReference type="ARBA" id="ARBA00004761"/>
    </source>
</evidence>
<dbReference type="OMA" id="FFPAEYC"/>
<dbReference type="RefSeq" id="XP_010251919.1">
    <property type="nucleotide sequence ID" value="XM_010253617.2"/>
</dbReference>
<organism evidence="7 9">
    <name type="scientific">Nelumbo nucifera</name>
    <name type="common">Sacred lotus</name>
    <dbReference type="NCBI Taxonomy" id="4432"/>
    <lineage>
        <taxon>Eukaryota</taxon>
        <taxon>Viridiplantae</taxon>
        <taxon>Streptophyta</taxon>
        <taxon>Embryophyta</taxon>
        <taxon>Tracheophyta</taxon>
        <taxon>Spermatophyta</taxon>
        <taxon>Magnoliopsida</taxon>
        <taxon>Proteales</taxon>
        <taxon>Nelumbonaceae</taxon>
        <taxon>Nelumbo</taxon>
    </lineage>
</organism>
<name>A0A1U7ZJX8_NELNU</name>
<evidence type="ECO:0000313" key="9">
    <source>
        <dbReference type="RefSeq" id="XP_010251920.1"/>
    </source>
</evidence>
<keyword evidence="5" id="KW-0119">Carbohydrate metabolism</keyword>
<evidence type="ECO:0000256" key="2">
    <source>
        <dbReference type="ARBA" id="ARBA00006906"/>
    </source>
</evidence>
<feature type="region of interest" description="Disordered" evidence="6">
    <location>
        <begin position="1"/>
        <end position="24"/>
    </location>
</feature>
<comment type="subunit">
    <text evidence="3">Homotrimer.</text>
</comment>
<dbReference type="OrthoDB" id="1476984at2759"/>
<dbReference type="RefSeq" id="XP_010251920.1">
    <property type="nucleotide sequence ID" value="XM_010253618.2"/>
</dbReference>
<keyword evidence="7" id="KW-1185">Reference proteome</keyword>
<dbReference type="InterPro" id="IPR013785">
    <property type="entry name" value="Aldolase_TIM"/>
</dbReference>
<dbReference type="Proteomes" id="UP000189703">
    <property type="component" value="Unplaced"/>
</dbReference>
<evidence type="ECO:0000313" key="7">
    <source>
        <dbReference type="Proteomes" id="UP000189703"/>
    </source>
</evidence>
<dbReference type="CDD" id="cd00452">
    <property type="entry name" value="KDPG_aldolase"/>
    <property type="match status" value="1"/>
</dbReference>
<evidence type="ECO:0000256" key="3">
    <source>
        <dbReference type="ARBA" id="ARBA00011233"/>
    </source>
</evidence>
<dbReference type="InterPro" id="IPR000887">
    <property type="entry name" value="Aldlse_KDPG_KHG"/>
</dbReference>
<evidence type="ECO:0000313" key="8">
    <source>
        <dbReference type="RefSeq" id="XP_010251919.1"/>
    </source>
</evidence>
<sequence>MATASFSLSPSPFSRSDFRPSSTQARLRIPCRSDGTSLSPLSRTLSAIESSGVIACLRASSGDLAREAAQAALSGGISVLEIVMSTPGVFEVLEGLVQDHPTSIIGVGTVLNALDARKAIKAGARFLMSPVTVKQDILEDIQGGEILYIPGVMTPTELWAAYNSGARVVKVYPISALGGTQYISSLKKPFPHIPMVASQGITLDSIGTYIAGGASAVVLSDAIFDKEAMCQQNFDTIYQLAQLAALQGHEAVQRKKRCMLSLAS</sequence>
<comment type="pathway">
    <text evidence="1">Carbohydrate acid metabolism.</text>
</comment>
<protein>
    <submittedName>
        <fullName evidence="8 9">Uncharacterized protein LOC104593651 isoform X1</fullName>
    </submittedName>
</protein>
<gene>
    <name evidence="8 9" type="primary">LOC104593651</name>
</gene>